<dbReference type="InterPro" id="IPR058163">
    <property type="entry name" value="LysR-type_TF_proteobact-type"/>
</dbReference>
<dbReference type="SUPFAM" id="SSF53850">
    <property type="entry name" value="Periplasmic binding protein-like II"/>
    <property type="match status" value="1"/>
</dbReference>
<organism evidence="6 7">
    <name type="scientific">Azotobacter chroococcum NCIMB 8003</name>
    <dbReference type="NCBI Taxonomy" id="1328314"/>
    <lineage>
        <taxon>Bacteria</taxon>
        <taxon>Pseudomonadati</taxon>
        <taxon>Pseudomonadota</taxon>
        <taxon>Gammaproteobacteria</taxon>
        <taxon>Pseudomonadales</taxon>
        <taxon>Pseudomonadaceae</taxon>
        <taxon>Azotobacter</taxon>
    </lineage>
</organism>
<dbReference type="GO" id="GO:0043565">
    <property type="term" value="F:sequence-specific DNA binding"/>
    <property type="evidence" value="ECO:0007669"/>
    <property type="project" value="TreeGrafter"/>
</dbReference>
<accession>A0A0C4WJ94</accession>
<evidence type="ECO:0000313" key="6">
    <source>
        <dbReference type="EMBL" id="AJE22553.1"/>
    </source>
</evidence>
<dbReference type="CDD" id="cd08422">
    <property type="entry name" value="PBP2_CrgA_like"/>
    <property type="match status" value="1"/>
</dbReference>
<dbReference type="SUPFAM" id="SSF46785">
    <property type="entry name" value="Winged helix' DNA-binding domain"/>
    <property type="match status" value="1"/>
</dbReference>
<evidence type="ECO:0000256" key="2">
    <source>
        <dbReference type="ARBA" id="ARBA00023015"/>
    </source>
</evidence>
<dbReference type="PROSITE" id="PS50931">
    <property type="entry name" value="HTH_LYSR"/>
    <property type="match status" value="1"/>
</dbReference>
<dbReference type="Gene3D" id="3.40.190.290">
    <property type="match status" value="1"/>
</dbReference>
<keyword evidence="2" id="KW-0805">Transcription regulation</keyword>
<dbReference type="Pfam" id="PF03466">
    <property type="entry name" value="LysR_substrate"/>
    <property type="match status" value="1"/>
</dbReference>
<evidence type="ECO:0000256" key="4">
    <source>
        <dbReference type="ARBA" id="ARBA00023163"/>
    </source>
</evidence>
<evidence type="ECO:0000256" key="3">
    <source>
        <dbReference type="ARBA" id="ARBA00023125"/>
    </source>
</evidence>
<dbReference type="EMBL" id="CP010415">
    <property type="protein sequence ID" value="AJE22553.1"/>
    <property type="molecule type" value="Genomic_DNA"/>
</dbReference>
<dbReference type="Proteomes" id="UP000068210">
    <property type="component" value="Chromosome"/>
</dbReference>
<protein>
    <submittedName>
        <fullName evidence="6">Transcriptional regulator, LysR family</fullName>
    </submittedName>
</protein>
<keyword evidence="3" id="KW-0238">DNA-binding</keyword>
<name>A0A0C4WJ94_9GAMM</name>
<dbReference type="Pfam" id="PF00126">
    <property type="entry name" value="HTH_1"/>
    <property type="match status" value="1"/>
</dbReference>
<dbReference type="InterPro" id="IPR036390">
    <property type="entry name" value="WH_DNA-bd_sf"/>
</dbReference>
<dbReference type="InterPro" id="IPR005119">
    <property type="entry name" value="LysR_subst-bd"/>
</dbReference>
<comment type="similarity">
    <text evidence="1">Belongs to the LysR transcriptional regulatory family.</text>
</comment>
<keyword evidence="7" id="KW-1185">Reference proteome</keyword>
<dbReference type="Gene3D" id="1.10.10.10">
    <property type="entry name" value="Winged helix-like DNA-binding domain superfamily/Winged helix DNA-binding domain"/>
    <property type="match status" value="1"/>
</dbReference>
<reference evidence="6 7" key="1">
    <citation type="journal article" date="2015" name="PLoS ONE">
        <title>Azotobacter Genomes: The Genome of Azotobacter chroococcum NCIMB 8003 (ATCC 4412).</title>
        <authorList>
            <person name="Robson R.L."/>
            <person name="Jones R."/>
            <person name="Robson R.M."/>
            <person name="Schwartz A."/>
            <person name="Richardson T.H."/>
        </authorList>
    </citation>
    <scope>NUCLEOTIDE SEQUENCE [LARGE SCALE GENOMIC DNA]</scope>
    <source>
        <strain evidence="6 7">NCIMB 8003</strain>
    </source>
</reference>
<dbReference type="STRING" id="1328314.Achr_31440"/>
<proteinExistence type="inferred from homology"/>
<gene>
    <name evidence="6" type="ORF">Achr_31440</name>
</gene>
<evidence type="ECO:0000256" key="1">
    <source>
        <dbReference type="ARBA" id="ARBA00009437"/>
    </source>
</evidence>
<evidence type="ECO:0000313" key="7">
    <source>
        <dbReference type="Proteomes" id="UP000068210"/>
    </source>
</evidence>
<dbReference type="InterPro" id="IPR036388">
    <property type="entry name" value="WH-like_DNA-bd_sf"/>
</dbReference>
<dbReference type="PANTHER" id="PTHR30537">
    <property type="entry name" value="HTH-TYPE TRANSCRIPTIONAL REGULATOR"/>
    <property type="match status" value="1"/>
</dbReference>
<dbReference type="InterPro" id="IPR000847">
    <property type="entry name" value="LysR_HTH_N"/>
</dbReference>
<dbReference type="HOGENOM" id="CLU_039613_16_2_6"/>
<dbReference type="GO" id="GO:0003700">
    <property type="term" value="F:DNA-binding transcription factor activity"/>
    <property type="evidence" value="ECO:0007669"/>
    <property type="project" value="InterPro"/>
</dbReference>
<dbReference type="PANTHER" id="PTHR30537:SF5">
    <property type="entry name" value="HTH-TYPE TRANSCRIPTIONAL ACTIVATOR TTDR-RELATED"/>
    <property type="match status" value="1"/>
</dbReference>
<dbReference type="RefSeq" id="WP_039805768.1">
    <property type="nucleotide sequence ID" value="NZ_CP010415.1"/>
</dbReference>
<evidence type="ECO:0000259" key="5">
    <source>
        <dbReference type="PROSITE" id="PS50931"/>
    </source>
</evidence>
<keyword evidence="4" id="KW-0804">Transcription</keyword>
<dbReference type="FunFam" id="1.10.10.10:FF:000001">
    <property type="entry name" value="LysR family transcriptional regulator"/>
    <property type="match status" value="1"/>
</dbReference>
<dbReference type="GO" id="GO:0006351">
    <property type="term" value="P:DNA-templated transcription"/>
    <property type="evidence" value="ECO:0007669"/>
    <property type="project" value="TreeGrafter"/>
</dbReference>
<dbReference type="AlphaFoldDB" id="A0A0C4WJ94"/>
<feature type="domain" description="HTH lysR-type" evidence="5">
    <location>
        <begin position="1"/>
        <end position="59"/>
    </location>
</feature>
<dbReference type="KEGG" id="acx:Achr_31440"/>
<sequence length="311" mass="34710">MDILQAMRAFVRVVDSGSFTAAATSLQLSNAQVSRLVSDLEASLQARLLHRTTRRLAVTEAGERYLQRCRNILAEVHDAAVEASGAHLTPRGRLRVHSITSLGTLQLAPLVAHYTALYPEVTLELTLSQRTPDLLEEGHDVVITLSRDLPDSDLVAQRLGDLHSVVCAAPHYLERHGTPKTPQDLHEHRCLRLVDPLFPDRWVFQDGDAELIVRPGDHFQVNVAEALAQTAAAGMGVCLLPSFVAAKALRQGSLRRLLPQYQLHQRSIYALYPSRSFLDAKIRTWIELLKEELPRAFAQDQRILDDAAYWA</sequence>